<evidence type="ECO:0000256" key="2">
    <source>
        <dbReference type="ARBA" id="ARBA00022475"/>
    </source>
</evidence>
<feature type="transmembrane region" description="Helical" evidence="6">
    <location>
        <begin position="136"/>
        <end position="157"/>
    </location>
</feature>
<feature type="transmembrane region" description="Helical" evidence="6">
    <location>
        <begin position="31"/>
        <end position="51"/>
    </location>
</feature>
<keyword evidence="4 6" id="KW-1133">Transmembrane helix</keyword>
<evidence type="ECO:0000313" key="7">
    <source>
        <dbReference type="EMBL" id="XBO39679.1"/>
    </source>
</evidence>
<gene>
    <name evidence="7" type="ORF">ABEG18_02525</name>
</gene>
<protein>
    <submittedName>
        <fullName evidence="7">Lipopolysaccharide biosynthesis protein</fullName>
    </submittedName>
</protein>
<name>A0AAU7JHR6_9HYPH</name>
<feature type="transmembrane region" description="Helical" evidence="6">
    <location>
        <begin position="201"/>
        <end position="220"/>
    </location>
</feature>
<feature type="transmembrane region" description="Helical" evidence="6">
    <location>
        <begin position="377"/>
        <end position="399"/>
    </location>
</feature>
<dbReference type="EMBL" id="CP157484">
    <property type="protein sequence ID" value="XBO39679.1"/>
    <property type="molecule type" value="Genomic_DNA"/>
</dbReference>
<keyword evidence="2" id="KW-1003">Cell membrane</keyword>
<keyword evidence="5 6" id="KW-0472">Membrane</keyword>
<feature type="transmembrane region" description="Helical" evidence="6">
    <location>
        <begin position="163"/>
        <end position="181"/>
    </location>
</feature>
<evidence type="ECO:0000256" key="1">
    <source>
        <dbReference type="ARBA" id="ARBA00004651"/>
    </source>
</evidence>
<proteinExistence type="predicted"/>
<evidence type="ECO:0000256" key="3">
    <source>
        <dbReference type="ARBA" id="ARBA00022692"/>
    </source>
</evidence>
<feature type="transmembrane region" description="Helical" evidence="6">
    <location>
        <begin position="7"/>
        <end position="25"/>
    </location>
</feature>
<feature type="transmembrane region" description="Helical" evidence="6">
    <location>
        <begin position="281"/>
        <end position="301"/>
    </location>
</feature>
<reference evidence="7" key="1">
    <citation type="submission" date="2024-05" db="EMBL/GenBank/DDBJ databases">
        <authorList>
            <person name="Kim S."/>
            <person name="Heo J."/>
            <person name="Choi H."/>
            <person name="Choi Y."/>
            <person name="Kwon S.-W."/>
            <person name="Kim Y."/>
        </authorList>
    </citation>
    <scope>NUCLEOTIDE SEQUENCE</scope>
    <source>
        <strain evidence="7">KACC 23698</strain>
    </source>
</reference>
<dbReference type="PANTHER" id="PTHR30250:SF11">
    <property type="entry name" value="O-ANTIGEN TRANSPORTER-RELATED"/>
    <property type="match status" value="1"/>
</dbReference>
<evidence type="ECO:0000256" key="5">
    <source>
        <dbReference type="ARBA" id="ARBA00023136"/>
    </source>
</evidence>
<feature type="transmembrane region" description="Helical" evidence="6">
    <location>
        <begin position="441"/>
        <end position="461"/>
    </location>
</feature>
<feature type="transmembrane region" description="Helical" evidence="6">
    <location>
        <begin position="77"/>
        <end position="98"/>
    </location>
</feature>
<dbReference type="RefSeq" id="WP_406856525.1">
    <property type="nucleotide sequence ID" value="NZ_CP157484.1"/>
</dbReference>
<dbReference type="InterPro" id="IPR050833">
    <property type="entry name" value="Poly_Biosynth_Transport"/>
</dbReference>
<feature type="transmembrane region" description="Helical" evidence="6">
    <location>
        <begin position="240"/>
        <end position="260"/>
    </location>
</feature>
<evidence type="ECO:0000256" key="4">
    <source>
        <dbReference type="ARBA" id="ARBA00022989"/>
    </source>
</evidence>
<feature type="transmembrane region" description="Helical" evidence="6">
    <location>
        <begin position="411"/>
        <end position="429"/>
    </location>
</feature>
<dbReference type="GO" id="GO:0005886">
    <property type="term" value="C:plasma membrane"/>
    <property type="evidence" value="ECO:0007669"/>
    <property type="project" value="UniProtKB-SubCell"/>
</dbReference>
<feature type="transmembrane region" description="Helical" evidence="6">
    <location>
        <begin position="104"/>
        <end position="124"/>
    </location>
</feature>
<accession>A0AAU7JHR6</accession>
<organism evidence="7">
    <name type="scientific">Alsobacter sp. KACC 23698</name>
    <dbReference type="NCBI Taxonomy" id="3149229"/>
    <lineage>
        <taxon>Bacteria</taxon>
        <taxon>Pseudomonadati</taxon>
        <taxon>Pseudomonadota</taxon>
        <taxon>Alphaproteobacteria</taxon>
        <taxon>Hyphomicrobiales</taxon>
        <taxon>Alsobacteraceae</taxon>
        <taxon>Alsobacter</taxon>
    </lineage>
</organism>
<dbReference type="PANTHER" id="PTHR30250">
    <property type="entry name" value="PST FAMILY PREDICTED COLANIC ACID TRANSPORTER"/>
    <property type="match status" value="1"/>
</dbReference>
<feature type="transmembrane region" description="Helical" evidence="6">
    <location>
        <begin position="350"/>
        <end position="371"/>
    </location>
</feature>
<evidence type="ECO:0000256" key="6">
    <source>
        <dbReference type="SAM" id="Phobius"/>
    </source>
</evidence>
<sequence>MAVIASFVLNAVANFALGLLVARLLGPEAFGVYAVAIAGAATVTIPALDWIRHAATRFYSDRARTDTPDVRATLDRLLLCVGAVAAAGAGLCGAAGLAGAWTGGVLAGLAVLLALLGTTLDYFGALARALWRTGEYALLVVLRNALALAVVGTTAAATGDAGWTLAAGVAALAGAATFGAARLRDPDAPAGRPDHALARSYARYGLPLVAAGTVAMLQAFANRAAIAAQFGSAEAGQFALAYDISVRVVAFSGTALDLLLLQRAVQAHATRGLRRAERQAARNMALILAVLAPLLVGYAVLLPEFEAVFAPPSFRGPFATLSLALAPGLACWGAMAFALTPVFQISGRTLPLVVPAAVSLAVNLAAGAALSRPLGTLGYAVAFSAGMAAGCGLLLTMALRTSRRMFPRGGEVLGIAVATLAMALAIGAAKGRLSPGLDLAAMAGLGAAVYGAVLLAFDAGGSRRLLRAIRRIAVRPGRAVA</sequence>
<keyword evidence="3 6" id="KW-0812">Transmembrane</keyword>
<dbReference type="AlphaFoldDB" id="A0AAU7JHR6"/>
<comment type="subcellular location">
    <subcellularLocation>
        <location evidence="1">Cell membrane</location>
        <topology evidence="1">Multi-pass membrane protein</topology>
    </subcellularLocation>
</comment>
<feature type="transmembrane region" description="Helical" evidence="6">
    <location>
        <begin position="321"/>
        <end position="343"/>
    </location>
</feature>